<dbReference type="PROSITE" id="PS51205">
    <property type="entry name" value="VPS9"/>
    <property type="match status" value="1"/>
</dbReference>
<dbReference type="FunCoup" id="A0A165JMT8">
    <property type="interactions" value="159"/>
</dbReference>
<dbReference type="Pfam" id="PF02845">
    <property type="entry name" value="CUE"/>
    <property type="match status" value="1"/>
</dbReference>
<feature type="compositionally biased region" description="Pro residues" evidence="1">
    <location>
        <begin position="322"/>
        <end position="332"/>
    </location>
</feature>
<dbReference type="EMBL" id="KV407454">
    <property type="protein sequence ID" value="KZF26433.1"/>
    <property type="molecule type" value="Genomic_DNA"/>
</dbReference>
<feature type="domain" description="CUE" evidence="2">
    <location>
        <begin position="781"/>
        <end position="824"/>
    </location>
</feature>
<feature type="region of interest" description="Disordered" evidence="1">
    <location>
        <begin position="723"/>
        <end position="759"/>
    </location>
</feature>
<feature type="compositionally biased region" description="Low complexity" evidence="1">
    <location>
        <begin position="658"/>
        <end position="670"/>
    </location>
</feature>
<dbReference type="STRING" id="1328760.A0A165JMT8"/>
<dbReference type="SUPFAM" id="SSF109993">
    <property type="entry name" value="VPS9 domain"/>
    <property type="match status" value="1"/>
</dbReference>
<evidence type="ECO:0000259" key="2">
    <source>
        <dbReference type="PROSITE" id="PS51140"/>
    </source>
</evidence>
<dbReference type="AlphaFoldDB" id="A0A165JMT8"/>
<feature type="compositionally biased region" description="Polar residues" evidence="1">
    <location>
        <begin position="1"/>
        <end position="15"/>
    </location>
</feature>
<dbReference type="InterPro" id="IPR041545">
    <property type="entry name" value="DUF5601"/>
</dbReference>
<sequence length="824" mass="89578">MSSSTPEPAISSQLPADNDRRQPQAGSEVDDQAKELIGTEDGAAANPSSAEDGANSATKSLTFSQTDNQVGSSTRADDVKINATPLHTEDNGTSEETAGAGNVDLAVPTAKLTISEGDAEASSEAIPDTNMPRPIVTSPSPPPPPPKDEVYLDPTPKTPLPSKPPSRADSYSSKSLSHGKGKEIDNDERNNVEHRSDSSSEDEKQAGSGESDTEIQSIIEQFKGNLENSNTDAKLDPRVKFANHMAGSPPPFPPRRSSLEPPPGGVDNNAIPNEGRLSEKDSDVAPAVPPKPSDYAAYKSVASAEGQPLPGSPTSHKSHHQAPPPAPDPEPALPFDFQRFLEQLRHRTADPIAKYLRSFLLEFGKKQWMVHEQIKIISDFLAFITNKMAHCEVWRGVSDAEFDNAKEGMEKLVMNRLYSQTFSPAIPPPQPIPGAKAKRRGDVVLGPGRRGQHQEDVERDEVLAQKVQIYGWVREQHLDIKPVGPGGRKFLTLAQQELLKIKNYRAPRDKVICILNCCKVIFGLLRHAKSDQSADSFVPLLIYVVLQANPEHLVSNVQYILRFRDQDKLSGEAGYYISSLMGAIQFIENLDRTNLTVSDDEFEKHVEVAVSAIAEKNRKDEAQIVPSQGRVPEKSALSQPEVTPRSSSSIERSDPRRAAASSDAIAVPIDGDGTEDNDAVTGLLRTIQKPLSTIGRIFSEDNVVSQPPNAGNQRGYPGIASQLKRAPESSPELQTASGEARRPTREEVRQTRERSRLRAEDAAARQASAEAAEAQRIQRAEHNDVVETLAGMFPDLDKEVIDDVVRLKEGRVGLAVDACLALSS</sequence>
<evidence type="ECO:0000256" key="1">
    <source>
        <dbReference type="SAM" id="MobiDB-lite"/>
    </source>
</evidence>
<proteinExistence type="predicted"/>
<dbReference type="Gene3D" id="1.10.246.120">
    <property type="match status" value="1"/>
</dbReference>
<dbReference type="PANTHER" id="PTHR23101">
    <property type="entry name" value="RAB GDP/GTP EXCHANGE FACTOR"/>
    <property type="match status" value="1"/>
</dbReference>
<feature type="region of interest" description="Disordered" evidence="1">
    <location>
        <begin position="1"/>
        <end position="333"/>
    </location>
</feature>
<dbReference type="RefSeq" id="XP_018191988.1">
    <property type="nucleotide sequence ID" value="XM_018331559.1"/>
</dbReference>
<evidence type="ECO:0000259" key="3">
    <source>
        <dbReference type="PROSITE" id="PS51205"/>
    </source>
</evidence>
<dbReference type="InterPro" id="IPR009060">
    <property type="entry name" value="UBA-like_sf"/>
</dbReference>
<dbReference type="InterPro" id="IPR003123">
    <property type="entry name" value="VPS9"/>
</dbReference>
<dbReference type="Pfam" id="PF18151">
    <property type="entry name" value="DUF5601"/>
    <property type="match status" value="1"/>
</dbReference>
<dbReference type="GO" id="GO:0030139">
    <property type="term" value="C:endocytic vesicle"/>
    <property type="evidence" value="ECO:0007669"/>
    <property type="project" value="TreeGrafter"/>
</dbReference>
<keyword evidence="5" id="KW-1185">Reference proteome</keyword>
<evidence type="ECO:0008006" key="6">
    <source>
        <dbReference type="Google" id="ProtNLM"/>
    </source>
</evidence>
<dbReference type="GO" id="GO:0005085">
    <property type="term" value="F:guanyl-nucleotide exchange factor activity"/>
    <property type="evidence" value="ECO:0007669"/>
    <property type="project" value="InterPro"/>
</dbReference>
<dbReference type="OMA" id="TFITNKM"/>
<dbReference type="InterPro" id="IPR045046">
    <property type="entry name" value="Vps9-like"/>
</dbReference>
<feature type="compositionally biased region" description="Basic and acidic residues" evidence="1">
    <location>
        <begin position="180"/>
        <end position="205"/>
    </location>
</feature>
<accession>A0A165JMT8</accession>
<reference evidence="4 5" key="1">
    <citation type="journal article" date="2016" name="Fungal Biol.">
        <title>The genome of Xylona heveae provides a window into fungal endophytism.</title>
        <authorList>
            <person name="Gazis R."/>
            <person name="Kuo A."/>
            <person name="Riley R."/>
            <person name="LaButti K."/>
            <person name="Lipzen A."/>
            <person name="Lin J."/>
            <person name="Amirebrahimi M."/>
            <person name="Hesse C.N."/>
            <person name="Spatafora J.W."/>
            <person name="Henrissat B."/>
            <person name="Hainaut M."/>
            <person name="Grigoriev I.V."/>
            <person name="Hibbett D.S."/>
        </authorList>
    </citation>
    <scope>NUCLEOTIDE SEQUENCE [LARGE SCALE GENOMIC DNA]</scope>
    <source>
        <strain evidence="4 5">TC161</strain>
    </source>
</reference>
<feature type="compositionally biased region" description="Polar residues" evidence="1">
    <location>
        <begin position="636"/>
        <end position="650"/>
    </location>
</feature>
<feature type="compositionally biased region" description="Basic and acidic residues" evidence="1">
    <location>
        <begin position="739"/>
        <end position="759"/>
    </location>
</feature>
<dbReference type="GO" id="GO:0031267">
    <property type="term" value="F:small GTPase binding"/>
    <property type="evidence" value="ECO:0007669"/>
    <property type="project" value="TreeGrafter"/>
</dbReference>
<dbReference type="SUPFAM" id="SSF46934">
    <property type="entry name" value="UBA-like"/>
    <property type="match status" value="1"/>
</dbReference>
<evidence type="ECO:0000313" key="4">
    <source>
        <dbReference type="EMBL" id="KZF26433.1"/>
    </source>
</evidence>
<feature type="compositionally biased region" description="Polar residues" evidence="1">
    <location>
        <begin position="55"/>
        <end position="74"/>
    </location>
</feature>
<dbReference type="GeneID" id="28896696"/>
<dbReference type="PANTHER" id="PTHR23101:SF25">
    <property type="entry name" value="GTPASE-ACTIVATING PROTEIN AND VPS9 DOMAIN-CONTAINING PROTEIN 1"/>
    <property type="match status" value="1"/>
</dbReference>
<dbReference type="GO" id="GO:0016192">
    <property type="term" value="P:vesicle-mediated transport"/>
    <property type="evidence" value="ECO:0007669"/>
    <property type="project" value="InterPro"/>
</dbReference>
<dbReference type="InParanoid" id="A0A165JMT8"/>
<dbReference type="Proteomes" id="UP000076632">
    <property type="component" value="Unassembled WGS sequence"/>
</dbReference>
<dbReference type="InterPro" id="IPR037191">
    <property type="entry name" value="VPS9_dom_sf"/>
</dbReference>
<dbReference type="GO" id="GO:0005829">
    <property type="term" value="C:cytosol"/>
    <property type="evidence" value="ECO:0007669"/>
    <property type="project" value="TreeGrafter"/>
</dbReference>
<feature type="region of interest" description="Disordered" evidence="1">
    <location>
        <begin position="621"/>
        <end position="676"/>
    </location>
</feature>
<dbReference type="InterPro" id="IPR041804">
    <property type="entry name" value="Vps9_CUE"/>
</dbReference>
<dbReference type="OrthoDB" id="300289at2759"/>
<dbReference type="Pfam" id="PF02204">
    <property type="entry name" value="VPS9"/>
    <property type="match status" value="1"/>
</dbReference>
<dbReference type="Gene3D" id="1.20.1050.80">
    <property type="entry name" value="VPS9 domain"/>
    <property type="match status" value="1"/>
</dbReference>
<organism evidence="4 5">
    <name type="scientific">Xylona heveae (strain CBS 132557 / TC161)</name>
    <dbReference type="NCBI Taxonomy" id="1328760"/>
    <lineage>
        <taxon>Eukaryota</taxon>
        <taxon>Fungi</taxon>
        <taxon>Dikarya</taxon>
        <taxon>Ascomycota</taxon>
        <taxon>Pezizomycotina</taxon>
        <taxon>Xylonomycetes</taxon>
        <taxon>Xylonales</taxon>
        <taxon>Xylonaceae</taxon>
        <taxon>Xylona</taxon>
    </lineage>
</organism>
<evidence type="ECO:0000313" key="5">
    <source>
        <dbReference type="Proteomes" id="UP000076632"/>
    </source>
</evidence>
<name>A0A165JMT8_XYLHT</name>
<protein>
    <recommendedName>
        <fullName evidence="6">Guanine nucleotide exchange factor Vps9</fullName>
    </recommendedName>
</protein>
<dbReference type="CDD" id="cd14369">
    <property type="entry name" value="CUE_VPS9_like"/>
    <property type="match status" value="1"/>
</dbReference>
<dbReference type="SMART" id="SM00546">
    <property type="entry name" value="CUE"/>
    <property type="match status" value="1"/>
</dbReference>
<gene>
    <name evidence="4" type="ORF">L228DRAFT_242909</name>
</gene>
<dbReference type="PROSITE" id="PS51140">
    <property type="entry name" value="CUE"/>
    <property type="match status" value="1"/>
</dbReference>
<dbReference type="InterPro" id="IPR003892">
    <property type="entry name" value="CUE"/>
</dbReference>
<dbReference type="Gene3D" id="1.10.8.10">
    <property type="entry name" value="DNA helicase RuvA subunit, C-terminal domain"/>
    <property type="match status" value="1"/>
</dbReference>
<dbReference type="SMART" id="SM00167">
    <property type="entry name" value="VPS9"/>
    <property type="match status" value="1"/>
</dbReference>
<feature type="domain" description="VPS9" evidence="3">
    <location>
        <begin position="457"/>
        <end position="596"/>
    </location>
</feature>
<dbReference type="GO" id="GO:0043130">
    <property type="term" value="F:ubiquitin binding"/>
    <property type="evidence" value="ECO:0007669"/>
    <property type="project" value="InterPro"/>
</dbReference>
<feature type="compositionally biased region" description="Polar residues" evidence="1">
    <location>
        <begin position="208"/>
        <end position="219"/>
    </location>
</feature>
<feature type="compositionally biased region" description="Pro residues" evidence="1">
    <location>
        <begin position="248"/>
        <end position="264"/>
    </location>
</feature>